<dbReference type="Ensembl" id="ENSECAT00000146776.1">
    <property type="protein sequence ID" value="ENSECAP00000055800.1"/>
    <property type="gene ID" value="ENSECAG00000003427.3"/>
</dbReference>
<evidence type="ECO:0000313" key="6">
    <source>
        <dbReference type="Ensembl" id="ENSECAP00000055800.1"/>
    </source>
</evidence>
<feature type="region of interest" description="Disordered" evidence="5">
    <location>
        <begin position="192"/>
        <end position="211"/>
    </location>
</feature>
<gene>
    <name evidence="6" type="primary">PRMT6</name>
</gene>
<feature type="region of interest" description="Disordered" evidence="5">
    <location>
        <begin position="1"/>
        <end position="40"/>
    </location>
</feature>
<protein>
    <recommendedName>
        <fullName evidence="3">Protein arginine N-methyltransferase 6</fullName>
        <ecNumber evidence="1">2.1.1.319</ecNumber>
    </recommendedName>
    <alternativeName>
        <fullName evidence="4">Histone-arginine N-methyltransferase PRMT6</fullName>
    </alternativeName>
</protein>
<dbReference type="Proteomes" id="UP000002281">
    <property type="component" value="Chromosome 5"/>
</dbReference>
<dbReference type="PANTHER" id="PTHR11006">
    <property type="entry name" value="PROTEIN ARGININE N-METHYLTRANSFERASE"/>
    <property type="match status" value="1"/>
</dbReference>
<evidence type="ECO:0000256" key="1">
    <source>
        <dbReference type="ARBA" id="ARBA00011925"/>
    </source>
</evidence>
<sequence length="415" mass="43413">MSQPKKRKLESGGGGGGGGEGTEEEDGGEREAAVPRPRRTRRERDRLYYECYSDVSVHEEMIADRVRTDAYRLGILRNWAALRGKTVLDVGAGTGILSIFCAQAGASGDGGVTGAGGCHRERVDGLRAPARVHAELGAPRADQVAEGGRASPAGLRGALRGAHQRPDAGVAPGLLEPGEAALRCRHELPGELRHALPHGPLGNRGAGPVRRGRAGSAAALCSAGAGPRRPGAGAGGRGGRALPLQLLRLGAHARLRHLVPGDLPRRGLRETPGAVHLAFPPGHTLEAGTPLPERACASGARYGHFRRDHAAALPGQPPSPARAAALQSGRPGGKDQRLCHGGLSVAFSPSYLPSGQPSRGEAGRGVGGVEGEREIPRANRGKQLPSPFFPSWLLGRESDFSLPSRSCFWRYLIKK</sequence>
<name>A0A9L0R2E5_HORSE</name>
<dbReference type="AlphaFoldDB" id="A0A9L0R2E5"/>
<dbReference type="GeneTree" id="ENSGT00940000160961"/>
<keyword evidence="2" id="KW-0949">S-adenosyl-L-methionine</keyword>
<dbReference type="InterPro" id="IPR025799">
    <property type="entry name" value="Arg_MeTrfase"/>
</dbReference>
<feature type="compositionally biased region" description="Gly residues" evidence="5">
    <location>
        <begin position="11"/>
        <end position="20"/>
    </location>
</feature>
<dbReference type="InterPro" id="IPR029063">
    <property type="entry name" value="SAM-dependent_MTases_sf"/>
</dbReference>
<evidence type="ECO:0000313" key="7">
    <source>
        <dbReference type="Proteomes" id="UP000002281"/>
    </source>
</evidence>
<feature type="region of interest" description="Disordered" evidence="5">
    <location>
        <begin position="313"/>
        <end position="335"/>
    </location>
</feature>
<dbReference type="Gene3D" id="3.40.50.150">
    <property type="entry name" value="Vaccinia Virus protein VP39"/>
    <property type="match status" value="1"/>
</dbReference>
<dbReference type="EC" id="2.1.1.319" evidence="1"/>
<dbReference type="SUPFAM" id="SSF53335">
    <property type="entry name" value="S-adenosyl-L-methionine-dependent methyltransferases"/>
    <property type="match status" value="1"/>
</dbReference>
<evidence type="ECO:0000256" key="3">
    <source>
        <dbReference type="ARBA" id="ARBA00040406"/>
    </source>
</evidence>
<dbReference type="GO" id="GO:0035242">
    <property type="term" value="F:protein-arginine omega-N asymmetric methyltransferase activity"/>
    <property type="evidence" value="ECO:0007669"/>
    <property type="project" value="UniProtKB-EC"/>
</dbReference>
<dbReference type="PANTHER" id="PTHR11006:SF73">
    <property type="entry name" value="PROTEIN ARGININE N-METHYLTRANSFERASE 6"/>
    <property type="match status" value="1"/>
</dbReference>
<reference evidence="6" key="3">
    <citation type="submission" date="2025-09" db="UniProtKB">
        <authorList>
            <consortium name="Ensembl"/>
        </authorList>
    </citation>
    <scope>IDENTIFICATION</scope>
    <source>
        <strain evidence="6">Thoroughbred</strain>
    </source>
</reference>
<keyword evidence="7" id="KW-1185">Reference proteome</keyword>
<accession>A0A9L0R2E5</accession>
<evidence type="ECO:0000256" key="4">
    <source>
        <dbReference type="ARBA" id="ARBA00042685"/>
    </source>
</evidence>
<evidence type="ECO:0000256" key="2">
    <source>
        <dbReference type="ARBA" id="ARBA00022691"/>
    </source>
</evidence>
<proteinExistence type="predicted"/>
<reference evidence="6" key="2">
    <citation type="submission" date="2025-08" db="UniProtKB">
        <authorList>
            <consortium name="Ensembl"/>
        </authorList>
    </citation>
    <scope>IDENTIFICATION</scope>
    <source>
        <strain evidence="6">Thoroughbred</strain>
    </source>
</reference>
<reference evidence="6 7" key="1">
    <citation type="journal article" date="2009" name="Science">
        <title>Genome sequence, comparative analysis, and population genetics of the domestic horse.</title>
        <authorList>
            <consortium name="Broad Institute Genome Sequencing Platform"/>
            <consortium name="Broad Institute Whole Genome Assembly Team"/>
            <person name="Wade C.M."/>
            <person name="Giulotto E."/>
            <person name="Sigurdsson S."/>
            <person name="Zoli M."/>
            <person name="Gnerre S."/>
            <person name="Imsland F."/>
            <person name="Lear T.L."/>
            <person name="Adelson D.L."/>
            <person name="Bailey E."/>
            <person name="Bellone R.R."/>
            <person name="Bloecker H."/>
            <person name="Distl O."/>
            <person name="Edgar R.C."/>
            <person name="Garber M."/>
            <person name="Leeb T."/>
            <person name="Mauceli E."/>
            <person name="MacLeod J.N."/>
            <person name="Penedo M.C.T."/>
            <person name="Raison J.M."/>
            <person name="Sharpe T."/>
            <person name="Vogel J."/>
            <person name="Andersson L."/>
            <person name="Antczak D.F."/>
            <person name="Biagi T."/>
            <person name="Binns M.M."/>
            <person name="Chowdhary B.P."/>
            <person name="Coleman S.J."/>
            <person name="Della Valle G."/>
            <person name="Fryc S."/>
            <person name="Guerin G."/>
            <person name="Hasegawa T."/>
            <person name="Hill E.W."/>
            <person name="Jurka J."/>
            <person name="Kiialainen A."/>
            <person name="Lindgren G."/>
            <person name="Liu J."/>
            <person name="Magnani E."/>
            <person name="Mickelson J.R."/>
            <person name="Murray J."/>
            <person name="Nergadze S.G."/>
            <person name="Onofrio R."/>
            <person name="Pedroni S."/>
            <person name="Piras M.F."/>
            <person name="Raudsepp T."/>
            <person name="Rocchi M."/>
            <person name="Roeed K.H."/>
            <person name="Ryder O.A."/>
            <person name="Searle S."/>
            <person name="Skow L."/>
            <person name="Swinburne J.E."/>
            <person name="Syvaenen A.C."/>
            <person name="Tozaki T."/>
            <person name="Valberg S.J."/>
            <person name="Vaudin M."/>
            <person name="White J.R."/>
            <person name="Zody M.C."/>
            <person name="Lander E.S."/>
            <person name="Lindblad-Toh K."/>
        </authorList>
    </citation>
    <scope>NUCLEOTIDE SEQUENCE [LARGE SCALE GENOMIC DNA]</scope>
    <source>
        <strain evidence="6 7">Thoroughbred</strain>
    </source>
</reference>
<organism evidence="6 7">
    <name type="scientific">Equus caballus</name>
    <name type="common">Horse</name>
    <dbReference type="NCBI Taxonomy" id="9796"/>
    <lineage>
        <taxon>Eukaryota</taxon>
        <taxon>Metazoa</taxon>
        <taxon>Chordata</taxon>
        <taxon>Craniata</taxon>
        <taxon>Vertebrata</taxon>
        <taxon>Euteleostomi</taxon>
        <taxon>Mammalia</taxon>
        <taxon>Eutheria</taxon>
        <taxon>Laurasiatheria</taxon>
        <taxon>Perissodactyla</taxon>
        <taxon>Equidae</taxon>
        <taxon>Equus</taxon>
    </lineage>
</organism>
<feature type="region of interest" description="Disordered" evidence="5">
    <location>
        <begin position="350"/>
        <end position="382"/>
    </location>
</feature>
<evidence type="ECO:0000256" key="5">
    <source>
        <dbReference type="SAM" id="MobiDB-lite"/>
    </source>
</evidence>